<dbReference type="InterPro" id="IPR036286">
    <property type="entry name" value="LexA/Signal_pep-like_sf"/>
</dbReference>
<evidence type="ECO:0000256" key="5">
    <source>
        <dbReference type="PIRSR" id="PIRSR600223-1"/>
    </source>
</evidence>
<evidence type="ECO:0000259" key="8">
    <source>
        <dbReference type="Pfam" id="PF10502"/>
    </source>
</evidence>
<comment type="subcellular location">
    <subcellularLocation>
        <location evidence="1">Cell membrane</location>
        <topology evidence="1">Single-pass type II membrane protein</topology>
    </subcellularLocation>
    <subcellularLocation>
        <location evidence="6">Membrane</location>
        <topology evidence="6">Single-pass type II membrane protein</topology>
    </subcellularLocation>
</comment>
<proteinExistence type="inferred from homology"/>
<dbReference type="GO" id="GO:0004252">
    <property type="term" value="F:serine-type endopeptidase activity"/>
    <property type="evidence" value="ECO:0007669"/>
    <property type="project" value="InterPro"/>
</dbReference>
<dbReference type="PANTHER" id="PTHR43390:SF1">
    <property type="entry name" value="CHLOROPLAST PROCESSING PEPTIDASE"/>
    <property type="match status" value="1"/>
</dbReference>
<evidence type="ECO:0000256" key="6">
    <source>
        <dbReference type="RuleBase" id="RU362042"/>
    </source>
</evidence>
<gene>
    <name evidence="9" type="primary">lepB</name>
    <name evidence="9" type="ORF">FK530_19550</name>
</gene>
<feature type="active site" evidence="5">
    <location>
        <position position="310"/>
    </location>
</feature>
<dbReference type="Proteomes" id="UP000319375">
    <property type="component" value="Unassembled WGS sequence"/>
</dbReference>
<organism evidence="9 10">
    <name type="scientific">Tsukamurella conjunctivitidis</name>
    <dbReference type="NCBI Taxonomy" id="2592068"/>
    <lineage>
        <taxon>Bacteria</taxon>
        <taxon>Bacillati</taxon>
        <taxon>Actinomycetota</taxon>
        <taxon>Actinomycetes</taxon>
        <taxon>Mycobacteriales</taxon>
        <taxon>Tsukamurellaceae</taxon>
        <taxon>Tsukamurella</taxon>
    </lineage>
</organism>
<keyword evidence="6" id="KW-1133">Transmembrane helix</keyword>
<dbReference type="AlphaFoldDB" id="A0A5C5RWR6"/>
<keyword evidence="4 6" id="KW-0378">Hydrolase</keyword>
<comment type="similarity">
    <text evidence="2 6">Belongs to the peptidase S26 family.</text>
</comment>
<sequence>MRAGLHGDSDGRVVPAVVRQPRRADRDVQQLWDRGPHRRLAGGGRNLLHRLRCLALELAGPVARARARSRTPECDRSAPAHRVRAHLTAATGARPLAVWSPCGSAIGWSHRLLGSVYSVPEQTNSPETPEPSDPASPAGGPGNTGAEGPAAPARKGGRHAAPDPAPSGEGRGAADDDASTGDRSGRRAKAKKDKKTNWPLEVGAIVLVALVLSFCLQTFVGRQWYVPSESMEPTLIGCEGCTGDRIVTQKISYFTGDPKPGDVIVFRAPTESWGLAPVTPVRSDNPVIRGVQEALSYVGLQPPNENDLVKRVIAVGGQTIQCRPDTGVTVNGRKLVEPYLADVAKQQAEQDGCWGVPFGPITIPDGNVFAMGDNRTMSRDSRFHIEDELQGTIPKADIRGKVVAIIFPFSRWQTVDSINPQQG</sequence>
<protein>
    <recommendedName>
        <fullName evidence="6">Signal peptidase I</fullName>
        <ecNumber evidence="6">3.4.21.89</ecNumber>
    </recommendedName>
</protein>
<dbReference type="GO" id="GO:0005886">
    <property type="term" value="C:plasma membrane"/>
    <property type="evidence" value="ECO:0007669"/>
    <property type="project" value="UniProtKB-SubCell"/>
</dbReference>
<comment type="caution">
    <text evidence="9">The sequence shown here is derived from an EMBL/GenBank/DDBJ whole genome shotgun (WGS) entry which is preliminary data.</text>
</comment>
<dbReference type="EMBL" id="VIGX01000016">
    <property type="protein sequence ID" value="TWS27174.1"/>
    <property type="molecule type" value="Genomic_DNA"/>
</dbReference>
<evidence type="ECO:0000256" key="4">
    <source>
        <dbReference type="ARBA" id="ARBA00022801"/>
    </source>
</evidence>
<dbReference type="PRINTS" id="PR00727">
    <property type="entry name" value="LEADERPTASE"/>
</dbReference>
<dbReference type="NCBIfam" id="TIGR02227">
    <property type="entry name" value="sigpep_I_bact"/>
    <property type="match status" value="1"/>
</dbReference>
<dbReference type="InterPro" id="IPR019533">
    <property type="entry name" value="Peptidase_S26"/>
</dbReference>
<dbReference type="InterPro" id="IPR019756">
    <property type="entry name" value="Pept_S26A_signal_pept_1_Ser-AS"/>
</dbReference>
<keyword evidence="6" id="KW-0472">Membrane</keyword>
<comment type="catalytic activity">
    <reaction evidence="6">
        <text>Cleavage of hydrophobic, N-terminal signal or leader sequences from secreted and periplasmic proteins.</text>
        <dbReference type="EC" id="3.4.21.89"/>
    </reaction>
</comment>
<dbReference type="InterPro" id="IPR000223">
    <property type="entry name" value="Pept_S26A_signal_pept_1"/>
</dbReference>
<feature type="transmembrane region" description="Helical" evidence="6">
    <location>
        <begin position="198"/>
        <end position="220"/>
    </location>
</feature>
<feature type="active site" evidence="5">
    <location>
        <position position="230"/>
    </location>
</feature>
<dbReference type="PROSITE" id="PS00501">
    <property type="entry name" value="SPASE_I_1"/>
    <property type="match status" value="1"/>
</dbReference>
<reference evidence="9 10" key="1">
    <citation type="submission" date="2019-06" db="EMBL/GenBank/DDBJ databases">
        <title>Tsukamurella conjunctivitidis sp. nov., Tsukamurella assacharolytica sp. nov. and Tsukamurella sputae sp. nov. isolated from patients with conjunctivitis, bacteraemia (lymphoma) and respiratory infection (sputum) in Hong Kong.</title>
        <authorList>
            <person name="Teng J.L.L."/>
            <person name="Lee H.H."/>
            <person name="Fong J.Y.H."/>
            <person name="Fok K.M.N."/>
            <person name="Lau S.K.P."/>
            <person name="Woo P.C.Y."/>
        </authorList>
    </citation>
    <scope>NUCLEOTIDE SEQUENCE [LARGE SCALE GENOMIC DNA]</scope>
    <source>
        <strain evidence="9 10">HKU72</strain>
    </source>
</reference>
<dbReference type="SUPFAM" id="SSF51306">
    <property type="entry name" value="LexA/Signal peptidase"/>
    <property type="match status" value="1"/>
</dbReference>
<evidence type="ECO:0000256" key="3">
    <source>
        <dbReference type="ARBA" id="ARBA00022670"/>
    </source>
</evidence>
<feature type="domain" description="Peptidase S26" evidence="8">
    <location>
        <begin position="201"/>
        <end position="406"/>
    </location>
</feature>
<dbReference type="PANTHER" id="PTHR43390">
    <property type="entry name" value="SIGNAL PEPTIDASE I"/>
    <property type="match status" value="1"/>
</dbReference>
<evidence type="ECO:0000256" key="1">
    <source>
        <dbReference type="ARBA" id="ARBA00004401"/>
    </source>
</evidence>
<dbReference type="CDD" id="cd06530">
    <property type="entry name" value="S26_SPase_I"/>
    <property type="match status" value="1"/>
</dbReference>
<accession>A0A5C5RWR6</accession>
<feature type="region of interest" description="Disordered" evidence="7">
    <location>
        <begin position="119"/>
        <end position="194"/>
    </location>
</feature>
<dbReference type="Pfam" id="PF10502">
    <property type="entry name" value="Peptidase_S26"/>
    <property type="match status" value="1"/>
</dbReference>
<evidence type="ECO:0000313" key="10">
    <source>
        <dbReference type="Proteomes" id="UP000319375"/>
    </source>
</evidence>
<dbReference type="GO" id="GO:0009003">
    <property type="term" value="F:signal peptidase activity"/>
    <property type="evidence" value="ECO:0007669"/>
    <property type="project" value="UniProtKB-EC"/>
</dbReference>
<evidence type="ECO:0000256" key="2">
    <source>
        <dbReference type="ARBA" id="ARBA00009370"/>
    </source>
</evidence>
<dbReference type="OrthoDB" id="9815782at2"/>
<evidence type="ECO:0000256" key="7">
    <source>
        <dbReference type="SAM" id="MobiDB-lite"/>
    </source>
</evidence>
<dbReference type="GO" id="GO:0006465">
    <property type="term" value="P:signal peptide processing"/>
    <property type="evidence" value="ECO:0007669"/>
    <property type="project" value="InterPro"/>
</dbReference>
<keyword evidence="3 6" id="KW-0645">Protease</keyword>
<dbReference type="Gene3D" id="2.10.109.10">
    <property type="entry name" value="Umud Fragment, subunit A"/>
    <property type="match status" value="1"/>
</dbReference>
<name>A0A5C5RWR6_9ACTN</name>
<dbReference type="EC" id="3.4.21.89" evidence="6"/>
<keyword evidence="6" id="KW-0812">Transmembrane</keyword>
<keyword evidence="10" id="KW-1185">Reference proteome</keyword>
<evidence type="ECO:0000313" key="9">
    <source>
        <dbReference type="EMBL" id="TWS27174.1"/>
    </source>
</evidence>